<evidence type="ECO:0000256" key="2">
    <source>
        <dbReference type="ARBA" id="ARBA00005042"/>
    </source>
</evidence>
<accession>A0A7U7J5P6</accession>
<feature type="transmembrane region" description="Helical" evidence="14">
    <location>
        <begin position="12"/>
        <end position="31"/>
    </location>
</feature>
<evidence type="ECO:0000313" key="16">
    <source>
        <dbReference type="Proteomes" id="UP000019184"/>
    </source>
</evidence>
<dbReference type="InterPro" id="IPR004570">
    <property type="entry name" value="Phosphatidylglycerol_P_synth"/>
</dbReference>
<feature type="transmembrane region" description="Helical" evidence="14">
    <location>
        <begin position="94"/>
        <end position="116"/>
    </location>
</feature>
<evidence type="ECO:0000313" key="15">
    <source>
        <dbReference type="EMBL" id="CDH47606.1"/>
    </source>
</evidence>
<evidence type="ECO:0000256" key="14">
    <source>
        <dbReference type="SAM" id="Phobius"/>
    </source>
</evidence>
<keyword evidence="16" id="KW-1185">Reference proteome</keyword>
<keyword evidence="6" id="KW-0444">Lipid biosynthesis</keyword>
<proteinExistence type="inferred from homology"/>
<sequence>MALLPLKLCDIPNLITSLRILLVAPFLWLLLQERYGAALLLFVIAGISDALDGFLAKYYGWTSELGGLLDPIADKLLLMGAILALGWLDELPGWLVMLVILRDLMILGGAVAYHLLIERFQAAPLMISKLNTLIQLTLVCTIIIHYGLIALPAWLLIGLIYLTALTTLWSGAAYLWRWGSRAWHRIRRPPPPSHRNPR</sequence>
<evidence type="ECO:0000256" key="3">
    <source>
        <dbReference type="ARBA" id="ARBA00010441"/>
    </source>
</evidence>
<keyword evidence="15" id="KW-0808">Transferase</keyword>
<dbReference type="EMBL" id="CBTK010000304">
    <property type="protein sequence ID" value="CDH47606.1"/>
    <property type="molecule type" value="Genomic_DNA"/>
</dbReference>
<comment type="similarity">
    <text evidence="3">Belongs to the CDP-alcohol phosphatidyltransferase class-I family.</text>
</comment>
<dbReference type="Proteomes" id="UP000019184">
    <property type="component" value="Unassembled WGS sequence"/>
</dbReference>
<comment type="catalytic activity">
    <reaction evidence="13">
        <text>a CDP-1,2-diacyl-sn-glycerol + sn-glycerol 3-phosphate = a 1,2-diacyl-sn-glycero-3-phospho-(1'-sn-glycero-3'-phosphate) + CMP + H(+)</text>
        <dbReference type="Rhea" id="RHEA:12593"/>
        <dbReference type="ChEBI" id="CHEBI:15378"/>
        <dbReference type="ChEBI" id="CHEBI:57597"/>
        <dbReference type="ChEBI" id="CHEBI:58332"/>
        <dbReference type="ChEBI" id="CHEBI:60110"/>
        <dbReference type="ChEBI" id="CHEBI:60377"/>
        <dbReference type="EC" id="2.7.8.5"/>
    </reaction>
</comment>
<comment type="pathway">
    <text evidence="2">Phospholipid metabolism; phosphatidylglycerol biosynthesis; phosphatidylglycerol from CDP-diacylglycerol: step 1/2.</text>
</comment>
<evidence type="ECO:0000256" key="11">
    <source>
        <dbReference type="ARBA" id="ARBA00023209"/>
    </source>
</evidence>
<dbReference type="InterPro" id="IPR000462">
    <property type="entry name" value="CDP-OH_P_trans"/>
</dbReference>
<evidence type="ECO:0000256" key="12">
    <source>
        <dbReference type="ARBA" id="ARBA00023264"/>
    </source>
</evidence>
<dbReference type="RefSeq" id="WP_230314511.1">
    <property type="nucleotide sequence ID" value="NZ_CBTK010000304.1"/>
</dbReference>
<feature type="transmembrane region" description="Helical" evidence="14">
    <location>
        <begin position="37"/>
        <end position="56"/>
    </location>
</feature>
<comment type="subcellular location">
    <subcellularLocation>
        <location evidence="1">Membrane</location>
        <topology evidence="1">Multi-pass membrane protein</topology>
    </subcellularLocation>
</comment>
<keyword evidence="12" id="KW-1208">Phospholipid metabolism</keyword>
<comment type="caution">
    <text evidence="15">The sequence shown here is derived from an EMBL/GenBank/DDBJ whole genome shotgun (WGS) entry which is preliminary data.</text>
</comment>
<organism evidence="15 16">
    <name type="scientific">Candidatus Contendobacter odensis Run_B_J11</name>
    <dbReference type="NCBI Taxonomy" id="1400861"/>
    <lineage>
        <taxon>Bacteria</taxon>
        <taxon>Pseudomonadati</taxon>
        <taxon>Pseudomonadota</taxon>
        <taxon>Gammaproteobacteria</taxon>
        <taxon>Candidatus Competibacteraceae</taxon>
        <taxon>Candidatus Contendibacter</taxon>
    </lineage>
</organism>
<feature type="transmembrane region" description="Helical" evidence="14">
    <location>
        <begin position="154"/>
        <end position="176"/>
    </location>
</feature>
<dbReference type="Gene3D" id="1.20.120.1760">
    <property type="match status" value="1"/>
</dbReference>
<dbReference type="PANTHER" id="PTHR14269">
    <property type="entry name" value="CDP-DIACYLGLYCEROL--GLYCEROL-3-PHOSPHATE 3-PHOSPHATIDYLTRANSFERASE-RELATED"/>
    <property type="match status" value="1"/>
</dbReference>
<dbReference type="PIRSF" id="PIRSF000847">
    <property type="entry name" value="Phos_ph_gly_syn"/>
    <property type="match status" value="1"/>
</dbReference>
<protein>
    <recommendedName>
        <fullName evidence="5">CDP-diacylglycerol--glycerol-3-phosphate 3-phosphatidyltransferase</fullName>
        <ecNumber evidence="4">2.7.8.5</ecNumber>
    </recommendedName>
</protein>
<keyword evidence="8 14" id="KW-1133">Transmembrane helix</keyword>
<dbReference type="InterPro" id="IPR043130">
    <property type="entry name" value="CDP-OH_PTrfase_TM_dom"/>
</dbReference>
<dbReference type="EC" id="2.7.8.5" evidence="4"/>
<dbReference type="GO" id="GO:0008444">
    <property type="term" value="F:CDP-diacylglycerol-glycerol-3-phosphate 3-phosphatidyltransferase activity"/>
    <property type="evidence" value="ECO:0007669"/>
    <property type="project" value="UniProtKB-EC"/>
</dbReference>
<evidence type="ECO:0000256" key="5">
    <source>
        <dbReference type="ARBA" id="ARBA00014944"/>
    </source>
</evidence>
<evidence type="ECO:0000256" key="10">
    <source>
        <dbReference type="ARBA" id="ARBA00023136"/>
    </source>
</evidence>
<keyword evidence="9" id="KW-0443">Lipid metabolism</keyword>
<evidence type="ECO:0000256" key="13">
    <source>
        <dbReference type="ARBA" id="ARBA00048586"/>
    </source>
</evidence>
<keyword evidence="10 14" id="KW-0472">Membrane</keyword>
<dbReference type="GO" id="GO:0016020">
    <property type="term" value="C:membrane"/>
    <property type="evidence" value="ECO:0007669"/>
    <property type="project" value="UniProtKB-SubCell"/>
</dbReference>
<evidence type="ECO:0000256" key="1">
    <source>
        <dbReference type="ARBA" id="ARBA00004141"/>
    </source>
</evidence>
<evidence type="ECO:0000256" key="9">
    <source>
        <dbReference type="ARBA" id="ARBA00023098"/>
    </source>
</evidence>
<reference evidence="15 16" key="1">
    <citation type="journal article" date="2014" name="ISME J.">
        <title>Candidatus Competibacter-lineage genomes retrieved from metagenomes reveal functional metabolic diversity.</title>
        <authorList>
            <person name="McIlroy S.J."/>
            <person name="Albertsen M."/>
            <person name="Andresen E.K."/>
            <person name="Saunders A.M."/>
            <person name="Kristiansen R."/>
            <person name="Stokholm-Bjerregaard M."/>
            <person name="Nielsen K.L."/>
            <person name="Nielsen P.H."/>
        </authorList>
    </citation>
    <scope>NUCLEOTIDE SEQUENCE [LARGE SCALE GENOMIC DNA]</scope>
    <source>
        <strain evidence="15 16">Run_B_J11</strain>
    </source>
</reference>
<keyword evidence="11" id="KW-0594">Phospholipid biosynthesis</keyword>
<dbReference type="InterPro" id="IPR050324">
    <property type="entry name" value="CDP-alcohol_PTase-I"/>
</dbReference>
<dbReference type="Pfam" id="PF01066">
    <property type="entry name" value="CDP-OH_P_transf"/>
    <property type="match status" value="1"/>
</dbReference>
<evidence type="ECO:0000256" key="6">
    <source>
        <dbReference type="ARBA" id="ARBA00022516"/>
    </source>
</evidence>
<evidence type="ECO:0000256" key="8">
    <source>
        <dbReference type="ARBA" id="ARBA00022989"/>
    </source>
</evidence>
<evidence type="ECO:0000256" key="7">
    <source>
        <dbReference type="ARBA" id="ARBA00022692"/>
    </source>
</evidence>
<dbReference type="GO" id="GO:0046474">
    <property type="term" value="P:glycerophospholipid biosynthetic process"/>
    <property type="evidence" value="ECO:0007669"/>
    <property type="project" value="TreeGrafter"/>
</dbReference>
<gene>
    <name evidence="15" type="primary">purN</name>
    <name evidence="15" type="ORF">BN874_850024</name>
</gene>
<name>A0A7U7J5P6_9GAMM</name>
<evidence type="ECO:0000256" key="4">
    <source>
        <dbReference type="ARBA" id="ARBA00013170"/>
    </source>
</evidence>
<feature type="transmembrane region" description="Helical" evidence="14">
    <location>
        <begin position="128"/>
        <end position="148"/>
    </location>
</feature>
<dbReference type="AlphaFoldDB" id="A0A7U7J5P6"/>
<keyword evidence="7 14" id="KW-0812">Transmembrane</keyword>
<dbReference type="PANTHER" id="PTHR14269:SF11">
    <property type="entry name" value="CDP-DIACYLGLYCEROL--GLYCEROL-3-PHOSPHATE 3-PHOSPHATIDYLTRANSFERASE"/>
    <property type="match status" value="1"/>
</dbReference>